<dbReference type="PANTHER" id="PTHR33776">
    <property type="entry name" value="ENDO/EXONUCLEASE/PHOSPHATASE DOMAIN-CONTAINING PROTEIN"/>
    <property type="match status" value="1"/>
</dbReference>
<dbReference type="Gene3D" id="3.60.10.10">
    <property type="entry name" value="Endonuclease/exonuclease/phosphatase"/>
    <property type="match status" value="1"/>
</dbReference>
<accession>A0AAV2S7X7</accession>
<dbReference type="SUPFAM" id="SSF56219">
    <property type="entry name" value="DNase I-like"/>
    <property type="match status" value="1"/>
</dbReference>
<dbReference type="Proteomes" id="UP001497623">
    <property type="component" value="Unassembled WGS sequence"/>
</dbReference>
<name>A0AAV2S7X7_MEGNR</name>
<comment type="caution">
    <text evidence="1">The sequence shown here is derived from an EMBL/GenBank/DDBJ whole genome shotgun (WGS) entry which is preliminary data.</text>
</comment>
<keyword evidence="2" id="KW-1185">Reference proteome</keyword>
<sequence>MPGDNDDELDLLDPDSNHFNNYTVNFSQHSIDTFVRNSNLDSKALNIFHHNSRSIMKHGKLDEYEIFFEAIKNPFNILIFTETWLTCDKMDHCKIQGFSPIHLIRPNDQNIEYKERGGGISIFVRNDIKFKHRYDLDIVLPYMECCFIETMFNNKKYIIAGMYRIPNTNINFFIEKFNEIIEPLKSSFEVIILGDFNINLFNDDINKTYLKSVYNLTT</sequence>
<organism evidence="1 2">
    <name type="scientific">Meganyctiphanes norvegica</name>
    <name type="common">Northern krill</name>
    <name type="synonym">Thysanopoda norvegica</name>
    <dbReference type="NCBI Taxonomy" id="48144"/>
    <lineage>
        <taxon>Eukaryota</taxon>
        <taxon>Metazoa</taxon>
        <taxon>Ecdysozoa</taxon>
        <taxon>Arthropoda</taxon>
        <taxon>Crustacea</taxon>
        <taxon>Multicrustacea</taxon>
        <taxon>Malacostraca</taxon>
        <taxon>Eumalacostraca</taxon>
        <taxon>Eucarida</taxon>
        <taxon>Euphausiacea</taxon>
        <taxon>Euphausiidae</taxon>
        <taxon>Meganyctiphanes</taxon>
    </lineage>
</organism>
<reference evidence="1 2" key="1">
    <citation type="submission" date="2024-05" db="EMBL/GenBank/DDBJ databases">
        <authorList>
            <person name="Wallberg A."/>
        </authorList>
    </citation>
    <scope>NUCLEOTIDE SEQUENCE [LARGE SCALE GENOMIC DNA]</scope>
</reference>
<dbReference type="EMBL" id="CAXKWB010047949">
    <property type="protein sequence ID" value="CAL4166223.1"/>
    <property type="molecule type" value="Genomic_DNA"/>
</dbReference>
<proteinExistence type="predicted"/>
<dbReference type="InterPro" id="IPR036691">
    <property type="entry name" value="Endo/exonu/phosph_ase_sf"/>
</dbReference>
<dbReference type="AlphaFoldDB" id="A0AAV2S7X7"/>
<evidence type="ECO:0000313" key="1">
    <source>
        <dbReference type="EMBL" id="CAL4166223.1"/>
    </source>
</evidence>
<gene>
    <name evidence="1" type="ORF">MNOR_LOCUS33372</name>
</gene>
<protein>
    <recommendedName>
        <fullName evidence="3">Endonuclease/exonuclease/phosphatase domain-containing protein</fullName>
    </recommendedName>
</protein>
<dbReference type="PANTHER" id="PTHR33776:SF4">
    <property type="entry name" value="ENDONUCLEASE_EXONUCLEASE_PHOSPHATASE DOMAIN-CONTAINING PROTEIN"/>
    <property type="match status" value="1"/>
</dbReference>
<evidence type="ECO:0008006" key="3">
    <source>
        <dbReference type="Google" id="ProtNLM"/>
    </source>
</evidence>
<evidence type="ECO:0000313" key="2">
    <source>
        <dbReference type="Proteomes" id="UP001497623"/>
    </source>
</evidence>